<feature type="transmembrane region" description="Helical" evidence="11">
    <location>
        <begin position="86"/>
        <end position="108"/>
    </location>
</feature>
<feature type="transmembrane region" description="Helical" evidence="11">
    <location>
        <begin position="147"/>
        <end position="169"/>
    </location>
</feature>
<dbReference type="Pfam" id="PF02080">
    <property type="entry name" value="TrkA_C"/>
    <property type="match status" value="1"/>
</dbReference>
<dbReference type="PROSITE" id="PS51201">
    <property type="entry name" value="RCK_N"/>
    <property type="match status" value="1"/>
</dbReference>
<feature type="transmembrane region" description="Helical" evidence="11">
    <location>
        <begin position="292"/>
        <end position="317"/>
    </location>
</feature>
<feature type="transmembrane region" description="Helical" evidence="11">
    <location>
        <begin position="6"/>
        <end position="24"/>
    </location>
</feature>
<keyword evidence="5" id="KW-0633">Potassium transport</keyword>
<dbReference type="STRING" id="1818881.A3196_15775"/>
<dbReference type="NCBIfam" id="TIGR00932">
    <property type="entry name" value="2a37"/>
    <property type="match status" value="1"/>
</dbReference>
<keyword evidence="10 11" id="KW-0472">Membrane</keyword>
<dbReference type="InterPro" id="IPR004771">
    <property type="entry name" value="K/H_exchanger"/>
</dbReference>
<dbReference type="Gene3D" id="3.40.50.720">
    <property type="entry name" value="NAD(P)-binding Rossmann-like Domain"/>
    <property type="match status" value="1"/>
</dbReference>
<dbReference type="Gene3D" id="1.20.1530.20">
    <property type="match status" value="1"/>
</dbReference>
<dbReference type="InterPro" id="IPR006153">
    <property type="entry name" value="Cation/H_exchanger_TM"/>
</dbReference>
<evidence type="ECO:0000256" key="6">
    <source>
        <dbReference type="ARBA" id="ARBA00022692"/>
    </source>
</evidence>
<dbReference type="GO" id="GO:0015297">
    <property type="term" value="F:antiporter activity"/>
    <property type="evidence" value="ECO:0007669"/>
    <property type="project" value="UniProtKB-KW"/>
</dbReference>
<dbReference type="PANTHER" id="PTHR46157">
    <property type="entry name" value="K(+) EFFLUX ANTIPORTER 3, CHLOROPLASTIC"/>
    <property type="match status" value="1"/>
</dbReference>
<dbReference type="Pfam" id="PF02254">
    <property type="entry name" value="TrkA_N"/>
    <property type="match status" value="1"/>
</dbReference>
<comment type="similarity">
    <text evidence="2">Belongs to the monovalent cation:proton antiporter 2 (CPA2) transporter (TC 2.A.37) family.</text>
</comment>
<feature type="transmembrane region" description="Helical" evidence="11">
    <location>
        <begin position="359"/>
        <end position="379"/>
    </location>
</feature>
<dbReference type="AlphaFoldDB" id="A0A1E2UTT1"/>
<dbReference type="PROSITE" id="PS51202">
    <property type="entry name" value="RCK_C"/>
    <property type="match status" value="1"/>
</dbReference>
<dbReference type="InterPro" id="IPR036721">
    <property type="entry name" value="RCK_C_sf"/>
</dbReference>
<feature type="transmembrane region" description="Helical" evidence="11">
    <location>
        <begin position="329"/>
        <end position="347"/>
    </location>
</feature>
<keyword evidence="3" id="KW-0813">Transport</keyword>
<feature type="transmembrane region" description="Helical" evidence="11">
    <location>
        <begin position="114"/>
        <end position="135"/>
    </location>
</feature>
<dbReference type="InterPro" id="IPR003148">
    <property type="entry name" value="RCK_N"/>
</dbReference>
<dbReference type="EMBL" id="LVJZ01000003">
    <property type="protein sequence ID" value="ODB98091.1"/>
    <property type="molecule type" value="Genomic_DNA"/>
</dbReference>
<feature type="transmembrane region" description="Helical" evidence="11">
    <location>
        <begin position="31"/>
        <end position="51"/>
    </location>
</feature>
<evidence type="ECO:0000256" key="7">
    <source>
        <dbReference type="ARBA" id="ARBA00022958"/>
    </source>
</evidence>
<dbReference type="RefSeq" id="WP_069024722.1">
    <property type="nucleotide sequence ID" value="NZ_LVJZ01000003.1"/>
</dbReference>
<dbReference type="SUPFAM" id="SSF51735">
    <property type="entry name" value="NAD(P)-binding Rossmann-fold domains"/>
    <property type="match status" value="1"/>
</dbReference>
<dbReference type="FunFam" id="3.40.50.720:FF:000036">
    <property type="entry name" value="Glutathione-regulated potassium-efflux system protein KefB"/>
    <property type="match status" value="1"/>
</dbReference>
<evidence type="ECO:0000313" key="15">
    <source>
        <dbReference type="Proteomes" id="UP000094849"/>
    </source>
</evidence>
<dbReference type="Proteomes" id="UP000094849">
    <property type="component" value="Unassembled WGS sequence"/>
</dbReference>
<dbReference type="GO" id="GO:1902600">
    <property type="term" value="P:proton transmembrane transport"/>
    <property type="evidence" value="ECO:0007669"/>
    <property type="project" value="InterPro"/>
</dbReference>
<feature type="transmembrane region" description="Helical" evidence="11">
    <location>
        <begin position="181"/>
        <end position="203"/>
    </location>
</feature>
<proteinExistence type="inferred from homology"/>
<evidence type="ECO:0000313" key="14">
    <source>
        <dbReference type="EMBL" id="ODB98091.1"/>
    </source>
</evidence>
<evidence type="ECO:0000256" key="5">
    <source>
        <dbReference type="ARBA" id="ARBA00022538"/>
    </source>
</evidence>
<evidence type="ECO:0000259" key="13">
    <source>
        <dbReference type="PROSITE" id="PS51202"/>
    </source>
</evidence>
<sequence>MNIHTLQIILLLLAVSVLTVTLFRRMHLPPILGYLIVGILVGPFGGGLIASNEDTRFLAEFGVVFLLFTIGLEFSLPQMMAMKGAVFGLGGTQVLLTGIVAALIAWLFGLETSAALITGAVLALSSTAIVTKQLSEQVELNTDHGRLGISILLFQDLAVIPMLVIIPLLSAGGSEGMLMPLAWALVKATAVFAVIMAFGHWILRPLFHEIARARSAELFTMTVLLVSLAAAWLTHEAGLSLALGAFLAGMMLGETEYRHQIEADIRPFQDVLLGLFFITVGMRVDLSSLLPILHWVTLAAIVLIALKAGIIFLIGSLSKRPIEASFRSGLLLAQGGEFGFVLLDLSLESSLLPSETSQILFAAIIISMVISPFLIRYNGRLAQLFCSLRSSTANQRPIDDLVHEAEHLEQHVIICGYGRIGQNLGRLLQNEGFPYVALDLDPTVVQEAHEAGEPVHFGDASRQEIIQAAGINRAAVVVITFEEHTTALKILHPLKSNYPDIQVLVRTRDDTHMETLELAGATEVMPEAVEASLMMGGQLLLLLKVPGSRILKIMRDIRENHYKLLRDFYHGQEAIDIEHDEGFQERLHTVTLPKRAFAVGHTIEDLHLWDWEVSVTAVRRGGIRGEAPEPETRLKEGDVLVLAGTPHHLEHAEGLLLYGH</sequence>
<feature type="transmembrane region" description="Helical" evidence="11">
    <location>
        <begin position="57"/>
        <end position="74"/>
    </location>
</feature>
<keyword evidence="7" id="KW-0630">Potassium</keyword>
<name>A0A1E2UTT1_9GAMM</name>
<comment type="subcellular location">
    <subcellularLocation>
        <location evidence="1">Endomembrane system</location>
        <topology evidence="1">Multi-pass membrane protein</topology>
    </subcellularLocation>
</comment>
<reference evidence="14 15" key="1">
    <citation type="submission" date="2016-03" db="EMBL/GenBank/DDBJ databases">
        <title>Chemosynthetic sulphur-oxidizing symbionts of marine invertebrate animals are capable of nitrogen fixation.</title>
        <authorList>
            <person name="Petersen J.M."/>
            <person name="Kemper A."/>
            <person name="Gruber-Vodicka H."/>
            <person name="Cardini U."/>
            <person name="Geest Mvander."/>
            <person name="Kleiner M."/>
            <person name="Bulgheresi S."/>
            <person name="Fussmann M."/>
            <person name="Herbold C."/>
            <person name="Seah B.K.B."/>
            <person name="Antony C.Paul."/>
            <person name="Liu D."/>
            <person name="Belitz A."/>
            <person name="Weber M."/>
        </authorList>
    </citation>
    <scope>NUCLEOTIDE SEQUENCE [LARGE SCALE GENOMIC DNA]</scope>
    <source>
        <strain evidence="14">G_D</strain>
    </source>
</reference>
<keyword evidence="4" id="KW-0050">Antiport</keyword>
<keyword evidence="6 11" id="KW-0812">Transmembrane</keyword>
<evidence type="ECO:0000256" key="4">
    <source>
        <dbReference type="ARBA" id="ARBA00022449"/>
    </source>
</evidence>
<organism evidence="14 15">
    <name type="scientific">Candidatus Thiodiazotropha endoloripes</name>
    <dbReference type="NCBI Taxonomy" id="1818881"/>
    <lineage>
        <taxon>Bacteria</taxon>
        <taxon>Pseudomonadati</taxon>
        <taxon>Pseudomonadota</taxon>
        <taxon>Gammaproteobacteria</taxon>
        <taxon>Chromatiales</taxon>
        <taxon>Sedimenticolaceae</taxon>
        <taxon>Candidatus Thiodiazotropha</taxon>
    </lineage>
</organism>
<dbReference type="InterPro" id="IPR036291">
    <property type="entry name" value="NAD(P)-bd_dom_sf"/>
</dbReference>
<evidence type="ECO:0000256" key="8">
    <source>
        <dbReference type="ARBA" id="ARBA00022989"/>
    </source>
</evidence>
<gene>
    <name evidence="14" type="ORF">A3196_15775</name>
</gene>
<protein>
    <submittedName>
        <fullName evidence="14">Potassium transporter</fullName>
    </submittedName>
</protein>
<dbReference type="PANTHER" id="PTHR46157:SF4">
    <property type="entry name" value="K(+) EFFLUX ANTIPORTER 3, CHLOROPLASTIC"/>
    <property type="match status" value="1"/>
</dbReference>
<accession>A0A1E2UTT1</accession>
<dbReference type="GO" id="GO:0005886">
    <property type="term" value="C:plasma membrane"/>
    <property type="evidence" value="ECO:0007669"/>
    <property type="project" value="TreeGrafter"/>
</dbReference>
<dbReference type="Pfam" id="PF00999">
    <property type="entry name" value="Na_H_Exchanger"/>
    <property type="match status" value="1"/>
</dbReference>
<comment type="caution">
    <text evidence="14">The sequence shown here is derived from an EMBL/GenBank/DDBJ whole genome shotgun (WGS) entry which is preliminary data.</text>
</comment>
<dbReference type="GO" id="GO:0008324">
    <property type="term" value="F:monoatomic cation transmembrane transporter activity"/>
    <property type="evidence" value="ECO:0007669"/>
    <property type="project" value="InterPro"/>
</dbReference>
<dbReference type="GO" id="GO:0012505">
    <property type="term" value="C:endomembrane system"/>
    <property type="evidence" value="ECO:0007669"/>
    <property type="project" value="UniProtKB-SubCell"/>
</dbReference>
<keyword evidence="15" id="KW-1185">Reference proteome</keyword>
<dbReference type="GO" id="GO:0006813">
    <property type="term" value="P:potassium ion transport"/>
    <property type="evidence" value="ECO:0007669"/>
    <property type="project" value="UniProtKB-KW"/>
</dbReference>
<evidence type="ECO:0000259" key="12">
    <source>
        <dbReference type="PROSITE" id="PS51201"/>
    </source>
</evidence>
<dbReference type="Gene3D" id="3.30.70.1450">
    <property type="entry name" value="Regulator of K+ conductance, C-terminal domain"/>
    <property type="match status" value="1"/>
</dbReference>
<feature type="domain" description="RCK N-terminal" evidence="12">
    <location>
        <begin position="409"/>
        <end position="526"/>
    </location>
</feature>
<evidence type="ECO:0000256" key="3">
    <source>
        <dbReference type="ARBA" id="ARBA00022448"/>
    </source>
</evidence>
<evidence type="ECO:0000256" key="9">
    <source>
        <dbReference type="ARBA" id="ARBA00023065"/>
    </source>
</evidence>
<dbReference type="InterPro" id="IPR006037">
    <property type="entry name" value="RCK_C"/>
</dbReference>
<dbReference type="SUPFAM" id="SSF116726">
    <property type="entry name" value="TrkA C-terminal domain-like"/>
    <property type="match status" value="1"/>
</dbReference>
<evidence type="ECO:0000256" key="11">
    <source>
        <dbReference type="SAM" id="Phobius"/>
    </source>
</evidence>
<evidence type="ECO:0000256" key="10">
    <source>
        <dbReference type="ARBA" id="ARBA00023136"/>
    </source>
</evidence>
<keyword evidence="9" id="KW-0406">Ion transport</keyword>
<keyword evidence="8 11" id="KW-1133">Transmembrane helix</keyword>
<evidence type="ECO:0000256" key="1">
    <source>
        <dbReference type="ARBA" id="ARBA00004127"/>
    </source>
</evidence>
<dbReference type="InterPro" id="IPR038770">
    <property type="entry name" value="Na+/solute_symporter_sf"/>
</dbReference>
<feature type="domain" description="RCK C-terminal" evidence="13">
    <location>
        <begin position="575"/>
        <end position="658"/>
    </location>
</feature>
<evidence type="ECO:0000256" key="2">
    <source>
        <dbReference type="ARBA" id="ARBA00005551"/>
    </source>
</evidence>